<dbReference type="SUPFAM" id="SSF48431">
    <property type="entry name" value="Lipovitellin-phosvitin complex, superhelical domain"/>
    <property type="match status" value="1"/>
</dbReference>
<dbReference type="Gene3D" id="1.25.10.20">
    <property type="entry name" value="Vitellinogen, superhelical"/>
    <property type="match status" value="1"/>
</dbReference>
<dbReference type="Proteomes" id="UP000550059">
    <property type="component" value="Unassembled WGS sequence"/>
</dbReference>
<accession>A0A7L0QUJ2</accession>
<dbReference type="PANTHER" id="PTHR37860:SF2">
    <property type="entry name" value="VITELLOGENIN DOMAIN-CONTAINING PROTEIN"/>
    <property type="match status" value="1"/>
</dbReference>
<keyword evidence="4" id="KW-1185">Reference proteome</keyword>
<proteinExistence type="predicted"/>
<comment type="caution">
    <text evidence="3">The sequence shown here is derived from an EMBL/GenBank/DDBJ whole genome shotgun (WGS) entry which is preliminary data.</text>
</comment>
<comment type="caution">
    <text evidence="1">Lacks conserved residue(s) required for the propagation of feature annotation.</text>
</comment>
<dbReference type="PANTHER" id="PTHR37860">
    <property type="entry name" value="AGAP008810-PA"/>
    <property type="match status" value="1"/>
</dbReference>
<organism evidence="3 4">
    <name type="scientific">Setophaga kirtlandii</name>
    <name type="common">Kirtland's warbler</name>
    <name type="synonym">Dendroica kirtlandii</name>
    <dbReference type="NCBI Taxonomy" id="298831"/>
    <lineage>
        <taxon>Eukaryota</taxon>
        <taxon>Metazoa</taxon>
        <taxon>Chordata</taxon>
        <taxon>Craniata</taxon>
        <taxon>Vertebrata</taxon>
        <taxon>Euteleostomi</taxon>
        <taxon>Archelosauria</taxon>
        <taxon>Archosauria</taxon>
        <taxon>Dinosauria</taxon>
        <taxon>Saurischia</taxon>
        <taxon>Theropoda</taxon>
        <taxon>Coelurosauria</taxon>
        <taxon>Aves</taxon>
        <taxon>Neognathae</taxon>
        <taxon>Neoaves</taxon>
        <taxon>Telluraves</taxon>
        <taxon>Australaves</taxon>
        <taxon>Passeriformes</taxon>
        <taxon>Passeroidea</taxon>
        <taxon>Parulidae</taxon>
        <taxon>Setophaga</taxon>
    </lineage>
</organism>
<dbReference type="InterPro" id="IPR011030">
    <property type="entry name" value="Lipovitellin_superhlx_dom"/>
</dbReference>
<evidence type="ECO:0000313" key="3">
    <source>
        <dbReference type="EMBL" id="NXL21947.1"/>
    </source>
</evidence>
<evidence type="ECO:0000256" key="1">
    <source>
        <dbReference type="PROSITE-ProRule" id="PRU00557"/>
    </source>
</evidence>
<evidence type="ECO:0000259" key="2">
    <source>
        <dbReference type="PROSITE" id="PS51211"/>
    </source>
</evidence>
<dbReference type="AlphaFoldDB" id="A0A7L0QUJ2"/>
<reference evidence="3 4" key="1">
    <citation type="submission" date="2019-09" db="EMBL/GenBank/DDBJ databases">
        <title>Bird 10,000 Genomes (B10K) Project - Family phase.</title>
        <authorList>
            <person name="Zhang G."/>
        </authorList>
    </citation>
    <scope>NUCLEOTIDE SEQUENCE [LARGE SCALE GENOMIC DNA]</scope>
    <source>
        <strain evidence="3">B10K-DU-001-45</strain>
        <tissue evidence="3">Muscle</tissue>
    </source>
</reference>
<feature type="domain" description="Vitellogenin" evidence="2">
    <location>
        <begin position="1"/>
        <end position="320"/>
    </location>
</feature>
<name>A0A7L0QUJ2_SETKR</name>
<dbReference type="InterPro" id="IPR001747">
    <property type="entry name" value="Vitellogenin_N"/>
</dbReference>
<protein>
    <submittedName>
        <fullName evidence="3">VIT protein</fullName>
    </submittedName>
</protein>
<evidence type="ECO:0000313" key="4">
    <source>
        <dbReference type="Proteomes" id="UP000550059"/>
    </source>
</evidence>
<sequence>SQPEQQIVSSQLECVQSIREGVLEEAECTESERAALLPRPGSGAETRSRSALTLVRVETETRYSEGDSEDLYVTDILYEREVTKREVTGAEVAELVWKLCLAHSASYETADLFMTLVFELRHLSLETLRALWQRSSFKCRDNWQPLIDALPSCATEACVVLMKDLIASGEVEEDKVEHFFWSFAFIPNPTSGMIESLAPLLKSPTAGQSCFLGVTALVHRFCSTHSSCGVVPAVQSVMRTLGKFLGGDCTVQDPEHLSKMQLVLKAIGNAGLAAAALAPALSSCAALRSHPMEIRLAAVQAFRRVPCALGVSDLLPHLWD</sequence>
<gene>
    <name evidence="3" type="primary">Vit</name>
    <name evidence="3" type="ORF">SETKIR_R15687</name>
</gene>
<dbReference type="PROSITE" id="PS51211">
    <property type="entry name" value="VITELLOGENIN"/>
    <property type="match status" value="1"/>
</dbReference>
<feature type="non-terminal residue" evidence="3">
    <location>
        <position position="1"/>
    </location>
</feature>
<dbReference type="GO" id="GO:0005319">
    <property type="term" value="F:lipid transporter activity"/>
    <property type="evidence" value="ECO:0007669"/>
    <property type="project" value="InterPro"/>
</dbReference>
<dbReference type="EMBL" id="VXAS01015791">
    <property type="protein sequence ID" value="NXL21947.1"/>
    <property type="molecule type" value="Genomic_DNA"/>
</dbReference>
<feature type="non-terminal residue" evidence="3">
    <location>
        <position position="320"/>
    </location>
</feature>
<dbReference type="Pfam" id="PF01347">
    <property type="entry name" value="Vitellogenin_N"/>
    <property type="match status" value="1"/>
</dbReference>